<evidence type="ECO:0000256" key="3">
    <source>
        <dbReference type="ARBA" id="ARBA00022833"/>
    </source>
</evidence>
<evidence type="ECO:0000259" key="8">
    <source>
        <dbReference type="PROSITE" id="PS50103"/>
    </source>
</evidence>
<dbReference type="InterPro" id="IPR004343">
    <property type="entry name" value="Plus-3_dom"/>
</dbReference>
<dbReference type="InterPro" id="IPR036885">
    <property type="entry name" value="SWIB_MDM2_dom_sf"/>
</dbReference>
<protein>
    <submittedName>
        <fullName evidence="12">Uncharacterized protein</fullName>
    </submittedName>
</protein>
<feature type="compositionally biased region" description="Low complexity" evidence="6">
    <location>
        <begin position="1531"/>
        <end position="1552"/>
    </location>
</feature>
<dbReference type="InterPro" id="IPR036128">
    <property type="entry name" value="Plus3-like_sf"/>
</dbReference>
<evidence type="ECO:0000313" key="12">
    <source>
        <dbReference type="EMBL" id="KAL3621294.1"/>
    </source>
</evidence>
<dbReference type="InterPro" id="IPR019787">
    <property type="entry name" value="Znf_PHD-finger"/>
</dbReference>
<feature type="compositionally biased region" description="Basic and acidic residues" evidence="6">
    <location>
        <begin position="1137"/>
        <end position="1149"/>
    </location>
</feature>
<evidence type="ECO:0000259" key="11">
    <source>
        <dbReference type="PROSITE" id="PS51925"/>
    </source>
</evidence>
<dbReference type="InterPro" id="IPR000571">
    <property type="entry name" value="Znf_CCCH"/>
</dbReference>
<dbReference type="CDD" id="cd15568">
    <property type="entry name" value="PHD5_NSD"/>
    <property type="match status" value="1"/>
</dbReference>
<dbReference type="SUPFAM" id="SSF57903">
    <property type="entry name" value="FYVE/PHD zinc finger"/>
    <property type="match status" value="1"/>
</dbReference>
<dbReference type="SUPFAM" id="SSF55277">
    <property type="entry name" value="GYF domain"/>
    <property type="match status" value="1"/>
</dbReference>
<dbReference type="SMART" id="SM00719">
    <property type="entry name" value="Plus3"/>
    <property type="match status" value="1"/>
</dbReference>
<feature type="domain" description="PHD-type" evidence="7">
    <location>
        <begin position="512"/>
        <end position="578"/>
    </location>
</feature>
<feature type="compositionally biased region" description="Polar residues" evidence="6">
    <location>
        <begin position="1086"/>
        <end position="1101"/>
    </location>
</feature>
<dbReference type="CDD" id="cd19757">
    <property type="entry name" value="Bbox1"/>
    <property type="match status" value="1"/>
</dbReference>
<feature type="compositionally biased region" description="Polar residues" evidence="6">
    <location>
        <begin position="1438"/>
        <end position="1453"/>
    </location>
</feature>
<dbReference type="FunFam" id="3.30.40.10:FF:000303">
    <property type="entry name" value="Zinc finger CCCH domain-containing protein 19"/>
    <property type="match status" value="1"/>
</dbReference>
<dbReference type="SMART" id="SM00151">
    <property type="entry name" value="SWIB"/>
    <property type="match status" value="1"/>
</dbReference>
<dbReference type="Proteomes" id="UP001632038">
    <property type="component" value="Unassembled WGS sequence"/>
</dbReference>
<name>A0ABD3BW29_9LAMI</name>
<feature type="region of interest" description="Disordered" evidence="6">
    <location>
        <begin position="1339"/>
        <end position="1455"/>
    </location>
</feature>
<feature type="domain" description="DM2" evidence="11">
    <location>
        <begin position="721"/>
        <end position="804"/>
    </location>
</feature>
<feature type="compositionally biased region" description="Polar residues" evidence="6">
    <location>
        <begin position="1281"/>
        <end position="1298"/>
    </location>
</feature>
<dbReference type="Gene3D" id="1.10.245.10">
    <property type="entry name" value="SWIB/MDM2 domain"/>
    <property type="match status" value="1"/>
</dbReference>
<dbReference type="InterPro" id="IPR019786">
    <property type="entry name" value="Zinc_finger_PHD-type_CS"/>
</dbReference>
<dbReference type="InterPro" id="IPR058668">
    <property type="entry name" value="NERD_dom"/>
</dbReference>
<reference evidence="13" key="1">
    <citation type="journal article" date="2024" name="IScience">
        <title>Strigolactones Initiate the Formation of Haustorium-like Structures in Castilleja.</title>
        <authorList>
            <person name="Buerger M."/>
            <person name="Peterson D."/>
            <person name="Chory J."/>
        </authorList>
    </citation>
    <scope>NUCLEOTIDE SEQUENCE [LARGE SCALE GENOMIC DNA]</scope>
</reference>
<dbReference type="GO" id="GO:0008270">
    <property type="term" value="F:zinc ion binding"/>
    <property type="evidence" value="ECO:0007669"/>
    <property type="project" value="UniProtKB-KW"/>
</dbReference>
<feature type="region of interest" description="Disordered" evidence="6">
    <location>
        <begin position="351"/>
        <end position="506"/>
    </location>
</feature>
<feature type="compositionally biased region" description="Low complexity" evidence="6">
    <location>
        <begin position="1263"/>
        <end position="1274"/>
    </location>
</feature>
<evidence type="ECO:0000256" key="4">
    <source>
        <dbReference type="ARBA" id="ARBA00023125"/>
    </source>
</evidence>
<feature type="compositionally biased region" description="Basic residues" evidence="6">
    <location>
        <begin position="837"/>
        <end position="847"/>
    </location>
</feature>
<evidence type="ECO:0000256" key="2">
    <source>
        <dbReference type="ARBA" id="ARBA00022771"/>
    </source>
</evidence>
<feature type="compositionally biased region" description="Acidic residues" evidence="6">
    <location>
        <begin position="459"/>
        <end position="477"/>
    </location>
</feature>
<accession>A0ABD3BW29</accession>
<dbReference type="InterPro" id="IPR019835">
    <property type="entry name" value="SWIB_domain"/>
</dbReference>
<dbReference type="InterPro" id="IPR003121">
    <property type="entry name" value="SWIB_MDM2_domain"/>
</dbReference>
<feature type="zinc finger region" description="C3H1-type" evidence="5">
    <location>
        <begin position="1591"/>
        <end position="1616"/>
    </location>
</feature>
<dbReference type="InterPro" id="IPR001965">
    <property type="entry name" value="Znf_PHD"/>
</dbReference>
<dbReference type="InterPro" id="IPR011011">
    <property type="entry name" value="Znf_FYVE_PHD"/>
</dbReference>
<keyword evidence="2 5" id="KW-0863">Zinc-finger</keyword>
<evidence type="ECO:0000259" key="7">
    <source>
        <dbReference type="PROSITE" id="PS50016"/>
    </source>
</evidence>
<evidence type="ECO:0000256" key="1">
    <source>
        <dbReference type="ARBA" id="ARBA00022723"/>
    </source>
</evidence>
<feature type="compositionally biased region" description="Acidic residues" evidence="6">
    <location>
        <begin position="1055"/>
        <end position="1064"/>
    </location>
</feature>
<feature type="compositionally biased region" description="Gly residues" evidence="6">
    <location>
        <begin position="1520"/>
        <end position="1530"/>
    </location>
</feature>
<evidence type="ECO:0000256" key="5">
    <source>
        <dbReference type="PROSITE-ProRule" id="PRU00723"/>
    </source>
</evidence>
<dbReference type="EMBL" id="JAVIJP010000066">
    <property type="protein sequence ID" value="KAL3621294.1"/>
    <property type="molecule type" value="Genomic_DNA"/>
</dbReference>
<feature type="compositionally biased region" description="Basic and acidic residues" evidence="6">
    <location>
        <begin position="1035"/>
        <end position="1053"/>
    </location>
</feature>
<keyword evidence="4" id="KW-0238">DNA-binding</keyword>
<feature type="domain" description="GYF" evidence="9">
    <location>
        <begin position="1186"/>
        <end position="1240"/>
    </location>
</feature>
<feature type="compositionally biased region" description="Acidic residues" evidence="6">
    <location>
        <begin position="381"/>
        <end position="407"/>
    </location>
</feature>
<dbReference type="FunFam" id="3.90.70.200:FF:000002">
    <property type="entry name" value="Zinc finger CCCH domain-containing protein 19"/>
    <property type="match status" value="1"/>
</dbReference>
<dbReference type="SMART" id="SM00249">
    <property type="entry name" value="PHD"/>
    <property type="match status" value="1"/>
</dbReference>
<gene>
    <name evidence="12" type="ORF">CASFOL_036206</name>
</gene>
<feature type="region of interest" description="Disordered" evidence="6">
    <location>
        <begin position="1256"/>
        <end position="1302"/>
    </location>
</feature>
<feature type="compositionally biased region" description="Polar residues" evidence="6">
    <location>
        <begin position="1361"/>
        <end position="1381"/>
    </location>
</feature>
<dbReference type="GO" id="GO:0003677">
    <property type="term" value="F:DNA binding"/>
    <property type="evidence" value="ECO:0007669"/>
    <property type="project" value="UniProtKB-KW"/>
</dbReference>
<evidence type="ECO:0000256" key="6">
    <source>
        <dbReference type="SAM" id="MobiDB-lite"/>
    </source>
</evidence>
<feature type="compositionally biased region" description="Acidic residues" evidence="6">
    <location>
        <begin position="428"/>
        <end position="449"/>
    </location>
</feature>
<organism evidence="12 13">
    <name type="scientific">Castilleja foliolosa</name>
    <dbReference type="NCBI Taxonomy" id="1961234"/>
    <lineage>
        <taxon>Eukaryota</taxon>
        <taxon>Viridiplantae</taxon>
        <taxon>Streptophyta</taxon>
        <taxon>Embryophyta</taxon>
        <taxon>Tracheophyta</taxon>
        <taxon>Spermatophyta</taxon>
        <taxon>Magnoliopsida</taxon>
        <taxon>eudicotyledons</taxon>
        <taxon>Gunneridae</taxon>
        <taxon>Pentapetalae</taxon>
        <taxon>asterids</taxon>
        <taxon>lamiids</taxon>
        <taxon>Lamiales</taxon>
        <taxon>Orobanchaceae</taxon>
        <taxon>Pedicularideae</taxon>
        <taxon>Castillejinae</taxon>
        <taxon>Castilleja</taxon>
    </lineage>
</organism>
<sequence>MMDDGLDSLSDVNKTIKPETEEKLETLNMGIVEKCDSISELGDASQSVGGVRDETASLEGGEEVILENHTADGETEFIVDDAAEMNESPLVSAEEVAAVDEGGGEMIASQSEDLLVDEMKPDEEANRADDTEVVADTAESKVDELLVEAKLEMEADAEFASAVDDTKLEMVVTDSEAQMDTGGDGVPLDPQLEMEADQELTQVVNPEMEVAHTDAGDTQQVSELQVEALDDESEVQIGDGAIMEDDKVDEEKVDVVVNDSEVGISEKIVGVEEENVDTVITEVEKDEQLIIEVNACEVHIGEQEDKDVDAEDESTSMDVLGGPTLDEPVNVKLITEVNACEVDIGEQEDKDMAAEDESTSMDVLGGPTLDEPVNVAGNREDDPEGDIEAEAETGVELELPENDVADDFELKDTEVLIEEGTETVADKLEDEDEKMETEETNSDEADEVGPDLYDSPAALEDEEDDAADEEAGTETDIAESGKASGGKRKRGGLLKSSSISKSTPRSRKTVGEDVCFICFDGGELVLCDRRGCPKAYHPSCVNRDEAFFRSKGRWNCGWHLCSICEKNARYMCYTCTYSLCKSCTKDAAIFSVRGNKGFCETCIRTVKLIENNEQGNNDSKVDFDDKNSWEYLFKDYYIELKAKLSLSSDEIEEAKNPWKGADMLSGPSKQESDANDGGSGSDDSSENLETVRPKRRKLKRQSKRLSRGGESVRTGKKAVSATDNSEWASKELLEFVSHMNAGDTSYLSQFDVQALLLEYIKRNKLRDPRRKSQIICDARLQNLFGKPRVGHFEMLKLLESHFLVREEQNDDVQGSVVDTENNQLATDGNADSTRSVKDKKRKSRKKNGGPQSNLEDYAAIDMHNIGLIYLRRKLMEDLLEDAEMFQDKVIGTFVRIRISGSNQKQDLYRLVPVVGTSVAAEPYKIGKTSTDTAVEILNLDKTEIITIDTISNQEFTEEECKRLRQSIKCGLIRRMTVGDILDKTMEIQTARVNDWLESEVLRLSHLRDRASDLGRRKELRECVEKLQLLKTPEERRRRLDEIPEIHADPKMDPSYESDDNDSENEESRRDAFMRSKGFSRRAKGPTTISPGSDNSTKVNSKNWESSKYLSGSSSFSINASHVGEIVNENAWNLDRDKEVEESSNFDKRNSGTNSGFGERAPHPVSRSESLPFSTEVETAVKINESDKIWHYKDPSGKVQGPFSMVQLRKWNNTGYFPSDLKIWKSTETHDTSYPLADALEGKFLKESPAVKNIFPASHSGKMSENSGSHSNLSSEKWRGGNITNLPSPTPKQSNNSGWDSEERNVLPGAIHLTPTSVNGLLSSPTPALPNIGTRSLNPVVETAPFSPTPNSQQIQAHAHQQPVQAIISQNLGPQSGQQQAQGYGWGTANVQNSPGSFSNTGTPTGLQPDAWRPAQASQPNNMPPPAMANATWGMWPAENNTPVGARPENTNTGWGPMPSNPNMGGGNIPPGNNTNMNWAPPPMPVPMPGNVSNWVAPGNTGPNMPGYVKPGWGGPTVQGPVGGNGWGPPSGNGPHPGNNTNQGFGPSGNQAGSWGGGGEPNRMGGQFSGQRGGPRPWNGQSSSRGRGGFRKRRDMACPYNMNGRCIKGAYCDYLHN</sequence>
<comment type="caution">
    <text evidence="12">The sequence shown here is derived from an EMBL/GenBank/DDBJ whole genome shotgun (WGS) entry which is preliminary data.</text>
</comment>
<dbReference type="Gene3D" id="3.30.1490.40">
    <property type="match status" value="1"/>
</dbReference>
<dbReference type="PROSITE" id="PS50103">
    <property type="entry name" value="ZF_C3H1"/>
    <property type="match status" value="1"/>
</dbReference>
<keyword evidence="13" id="KW-1185">Reference proteome</keyword>
<dbReference type="CDD" id="cd10567">
    <property type="entry name" value="SWIB-MDM2_like"/>
    <property type="match status" value="1"/>
</dbReference>
<feature type="compositionally biased region" description="Polar residues" evidence="6">
    <location>
        <begin position="816"/>
        <end position="831"/>
    </location>
</feature>
<dbReference type="Gene3D" id="3.90.70.200">
    <property type="entry name" value="Plus-3 domain"/>
    <property type="match status" value="1"/>
</dbReference>
<feature type="compositionally biased region" description="Low complexity" evidence="6">
    <location>
        <begin position="493"/>
        <end position="503"/>
    </location>
</feature>
<dbReference type="PROSITE" id="PS51360">
    <property type="entry name" value="PLUS3"/>
    <property type="match status" value="1"/>
</dbReference>
<dbReference type="SUPFAM" id="SSF159042">
    <property type="entry name" value="Plus3-like"/>
    <property type="match status" value="1"/>
</dbReference>
<dbReference type="InterPro" id="IPR035445">
    <property type="entry name" value="GYF-like_dom_sf"/>
</dbReference>
<dbReference type="PROSITE" id="PS50016">
    <property type="entry name" value="ZF_PHD_2"/>
    <property type="match status" value="1"/>
</dbReference>
<dbReference type="SMART" id="SM00444">
    <property type="entry name" value="GYF"/>
    <property type="match status" value="1"/>
</dbReference>
<dbReference type="PROSITE" id="PS01359">
    <property type="entry name" value="ZF_PHD_1"/>
    <property type="match status" value="1"/>
</dbReference>
<dbReference type="Pfam" id="PF02201">
    <property type="entry name" value="SWIB"/>
    <property type="match status" value="1"/>
</dbReference>
<dbReference type="Pfam" id="PF03126">
    <property type="entry name" value="Plus-3"/>
    <property type="match status" value="1"/>
</dbReference>
<dbReference type="CDD" id="cd00072">
    <property type="entry name" value="GYF"/>
    <property type="match status" value="1"/>
</dbReference>
<feature type="region of interest" description="Disordered" evidence="6">
    <location>
        <begin position="1137"/>
        <end position="1172"/>
    </location>
</feature>
<evidence type="ECO:0000313" key="13">
    <source>
        <dbReference type="Proteomes" id="UP001632038"/>
    </source>
</evidence>
<dbReference type="PANTHER" id="PTHR46695">
    <property type="entry name" value="ZINC FINGER CCCH DOMAIN-CONTAINING PROTEIN 44-RELATED"/>
    <property type="match status" value="1"/>
</dbReference>
<keyword evidence="1 5" id="KW-0479">Metal-binding</keyword>
<feature type="region of interest" description="Disordered" evidence="6">
    <location>
        <begin position="811"/>
        <end position="853"/>
    </location>
</feature>
<feature type="compositionally biased region" description="Basic residues" evidence="6">
    <location>
        <begin position="693"/>
        <end position="706"/>
    </location>
</feature>
<feature type="region of interest" description="Disordered" evidence="6">
    <location>
        <begin position="1520"/>
        <end position="1594"/>
    </location>
</feature>
<keyword evidence="3 5" id="KW-0862">Zinc</keyword>
<feature type="region of interest" description="Disordered" evidence="6">
    <location>
        <begin position="657"/>
        <end position="720"/>
    </location>
</feature>
<feature type="domain" description="Plus3" evidence="10">
    <location>
        <begin position="859"/>
        <end position="992"/>
    </location>
</feature>
<dbReference type="Gene3D" id="3.30.40.10">
    <property type="entry name" value="Zinc/RING finger domain, C3HC4 (zinc finger)"/>
    <property type="match status" value="1"/>
</dbReference>
<dbReference type="PANTHER" id="PTHR46695:SF5">
    <property type="entry name" value="RNA POLYMERASE-ASSOCIATED PROTEIN RTF1 HOMOLOG"/>
    <property type="match status" value="1"/>
</dbReference>
<feature type="compositionally biased region" description="Polar residues" evidence="6">
    <location>
        <begin position="1388"/>
        <end position="1405"/>
    </location>
</feature>
<dbReference type="InterPro" id="IPR003169">
    <property type="entry name" value="GYF"/>
</dbReference>
<dbReference type="InterPro" id="IPR013083">
    <property type="entry name" value="Znf_RING/FYVE/PHD"/>
</dbReference>
<feature type="region of interest" description="Disordered" evidence="6">
    <location>
        <begin position="1035"/>
        <end position="1101"/>
    </location>
</feature>
<evidence type="ECO:0000259" key="9">
    <source>
        <dbReference type="PROSITE" id="PS50829"/>
    </source>
</evidence>
<dbReference type="SUPFAM" id="SSF47592">
    <property type="entry name" value="SWIB/MDM2 domain"/>
    <property type="match status" value="1"/>
</dbReference>
<dbReference type="Pfam" id="PF25980">
    <property type="entry name" value="NERD_plant"/>
    <property type="match status" value="1"/>
</dbReference>
<dbReference type="Pfam" id="PF02213">
    <property type="entry name" value="GYF"/>
    <property type="match status" value="1"/>
</dbReference>
<evidence type="ECO:0000259" key="10">
    <source>
        <dbReference type="PROSITE" id="PS51360"/>
    </source>
</evidence>
<dbReference type="PROSITE" id="PS51925">
    <property type="entry name" value="SWIB_MDM2"/>
    <property type="match status" value="1"/>
</dbReference>
<feature type="domain" description="C3H1-type" evidence="8">
    <location>
        <begin position="1591"/>
        <end position="1616"/>
    </location>
</feature>
<proteinExistence type="predicted"/>
<dbReference type="PROSITE" id="PS50829">
    <property type="entry name" value="GYF"/>
    <property type="match status" value="1"/>
</dbReference>